<evidence type="ECO:0000256" key="3">
    <source>
        <dbReference type="PROSITE-ProRule" id="PRU00221"/>
    </source>
</evidence>
<keyword evidence="2" id="KW-0677">Repeat</keyword>
<dbReference type="Proteomes" id="UP001153076">
    <property type="component" value="Unassembled WGS sequence"/>
</dbReference>
<dbReference type="SMART" id="SM00320">
    <property type="entry name" value="WD40"/>
    <property type="match status" value="4"/>
</dbReference>
<dbReference type="Pfam" id="PF00400">
    <property type="entry name" value="WD40"/>
    <property type="match status" value="4"/>
</dbReference>
<dbReference type="PROSITE" id="PS50294">
    <property type="entry name" value="WD_REPEATS_REGION"/>
    <property type="match status" value="2"/>
</dbReference>
<keyword evidence="5" id="KW-1185">Reference proteome</keyword>
<dbReference type="PANTHER" id="PTHR14221:SF31">
    <property type="entry name" value="TRANSDUCIN_WD40 REPEAT-LIKE SUPERFAMILY PROTEIN"/>
    <property type="match status" value="1"/>
</dbReference>
<dbReference type="SUPFAM" id="SSF50978">
    <property type="entry name" value="WD40 repeat-like"/>
    <property type="match status" value="1"/>
</dbReference>
<feature type="repeat" description="WD" evidence="3">
    <location>
        <begin position="202"/>
        <end position="237"/>
    </location>
</feature>
<dbReference type="AlphaFoldDB" id="A0A9Q1JPM7"/>
<name>A0A9Q1JPM7_9CARY</name>
<dbReference type="EMBL" id="JAKOGI010000980">
    <property type="protein sequence ID" value="KAJ8428692.1"/>
    <property type="molecule type" value="Genomic_DNA"/>
</dbReference>
<dbReference type="PROSITE" id="PS50082">
    <property type="entry name" value="WD_REPEATS_2"/>
    <property type="match status" value="2"/>
</dbReference>
<accession>A0A9Q1JPM7</accession>
<reference evidence="4" key="1">
    <citation type="submission" date="2022-04" db="EMBL/GenBank/DDBJ databases">
        <title>Carnegiea gigantea Genome sequencing and assembly v2.</title>
        <authorList>
            <person name="Copetti D."/>
            <person name="Sanderson M.J."/>
            <person name="Burquez A."/>
            <person name="Wojciechowski M.F."/>
        </authorList>
    </citation>
    <scope>NUCLEOTIDE SEQUENCE</scope>
    <source>
        <strain evidence="4">SGP5-SGP5p</strain>
        <tissue evidence="4">Aerial part</tissue>
    </source>
</reference>
<evidence type="ECO:0000256" key="2">
    <source>
        <dbReference type="ARBA" id="ARBA00022737"/>
    </source>
</evidence>
<dbReference type="InterPro" id="IPR036322">
    <property type="entry name" value="WD40_repeat_dom_sf"/>
</dbReference>
<proteinExistence type="predicted"/>
<feature type="repeat" description="WD" evidence="3">
    <location>
        <begin position="315"/>
        <end position="347"/>
    </location>
</feature>
<dbReference type="OrthoDB" id="408728at2759"/>
<keyword evidence="1 3" id="KW-0853">WD repeat</keyword>
<protein>
    <submittedName>
        <fullName evidence="4">Uncharacterized protein</fullName>
    </submittedName>
</protein>
<dbReference type="InterPro" id="IPR040324">
    <property type="entry name" value="WDR44/Dgr2"/>
</dbReference>
<sequence>MVNCVETEGVFFDAVNHHLLGEADSNAHRVLLRGEFWRSDLRSVKEWRESFLHEMDLLEDLCPSFECASDHSLGMESERSEERSNGAVVSSCSSSSIDRENSSVEFYARNCNGNANSVVVDEWGGDTEPSPSMSLGEKHRVIESIYKRLGQWWKEIISKQKKCKCQVEKGDQPKKPEISRMKTQVHKKKFKGFTAMFTSQGIRAHKGIIRTMKFSPDGKYLASGGEDGVVKVWRVTSVDFYIESLQNESGFGKEKKRKAQVVIPDKMFKIEEQPLHEFRSHVGDILDLAWSSSNVTSMDRTVCLWQIGSDECLSIFHHTSYVTCVQFNPMDNHSFISGSIDGKVRVWGVLTGWVLDWADVGNAVTAVCYQPDGRGFVVGSLGGTCRSMKLKVACLSSQQISLFTVTESHPPTGSKAYSFLQRALRKSWSRAKIPNSEYLTRWMSPVNTKVYPLHYPGMAEPRLKGFNSHSNIHKATSQTHHPPGFFRSNLFTSRSCATWPSDMLPVFNPLQSKVQAAHKAVLPLSWGLMVITGNRDGMIQTFCNYGLPVGV</sequence>
<evidence type="ECO:0000313" key="5">
    <source>
        <dbReference type="Proteomes" id="UP001153076"/>
    </source>
</evidence>
<comment type="caution">
    <text evidence="4">The sequence shown here is derived from an EMBL/GenBank/DDBJ whole genome shotgun (WGS) entry which is preliminary data.</text>
</comment>
<dbReference type="InterPro" id="IPR015943">
    <property type="entry name" value="WD40/YVTN_repeat-like_dom_sf"/>
</dbReference>
<dbReference type="InterPro" id="IPR001680">
    <property type="entry name" value="WD40_rpt"/>
</dbReference>
<organism evidence="4 5">
    <name type="scientific">Carnegiea gigantea</name>
    <dbReference type="NCBI Taxonomy" id="171969"/>
    <lineage>
        <taxon>Eukaryota</taxon>
        <taxon>Viridiplantae</taxon>
        <taxon>Streptophyta</taxon>
        <taxon>Embryophyta</taxon>
        <taxon>Tracheophyta</taxon>
        <taxon>Spermatophyta</taxon>
        <taxon>Magnoliopsida</taxon>
        <taxon>eudicotyledons</taxon>
        <taxon>Gunneridae</taxon>
        <taxon>Pentapetalae</taxon>
        <taxon>Caryophyllales</taxon>
        <taxon>Cactineae</taxon>
        <taxon>Cactaceae</taxon>
        <taxon>Cactoideae</taxon>
        <taxon>Echinocereeae</taxon>
        <taxon>Carnegiea</taxon>
    </lineage>
</organism>
<evidence type="ECO:0000313" key="4">
    <source>
        <dbReference type="EMBL" id="KAJ8428692.1"/>
    </source>
</evidence>
<gene>
    <name evidence="4" type="ORF">Cgig2_006811</name>
</gene>
<dbReference type="Gene3D" id="2.130.10.10">
    <property type="entry name" value="YVTN repeat-like/Quinoprotein amine dehydrogenase"/>
    <property type="match status" value="1"/>
</dbReference>
<dbReference type="PANTHER" id="PTHR14221">
    <property type="entry name" value="WD REPEAT DOMAIN 44"/>
    <property type="match status" value="1"/>
</dbReference>
<evidence type="ECO:0000256" key="1">
    <source>
        <dbReference type="ARBA" id="ARBA00022574"/>
    </source>
</evidence>